<reference evidence="1 2" key="1">
    <citation type="submission" date="2024-11" db="EMBL/GenBank/DDBJ databases">
        <title>A near-complete genome assembly of Cinchona calisaya.</title>
        <authorList>
            <person name="Lian D.C."/>
            <person name="Zhao X.W."/>
            <person name="Wei L."/>
        </authorList>
    </citation>
    <scope>NUCLEOTIDE SEQUENCE [LARGE SCALE GENOMIC DNA]</scope>
    <source>
        <tissue evidence="1">Nenye</tissue>
    </source>
</reference>
<dbReference type="Proteomes" id="UP001630127">
    <property type="component" value="Unassembled WGS sequence"/>
</dbReference>
<accession>A0ABD3ATJ2</accession>
<organism evidence="1 2">
    <name type="scientific">Cinchona calisaya</name>
    <dbReference type="NCBI Taxonomy" id="153742"/>
    <lineage>
        <taxon>Eukaryota</taxon>
        <taxon>Viridiplantae</taxon>
        <taxon>Streptophyta</taxon>
        <taxon>Embryophyta</taxon>
        <taxon>Tracheophyta</taxon>
        <taxon>Spermatophyta</taxon>
        <taxon>Magnoliopsida</taxon>
        <taxon>eudicotyledons</taxon>
        <taxon>Gunneridae</taxon>
        <taxon>Pentapetalae</taxon>
        <taxon>asterids</taxon>
        <taxon>lamiids</taxon>
        <taxon>Gentianales</taxon>
        <taxon>Rubiaceae</taxon>
        <taxon>Cinchonoideae</taxon>
        <taxon>Cinchoneae</taxon>
        <taxon>Cinchona</taxon>
    </lineage>
</organism>
<evidence type="ECO:0000313" key="2">
    <source>
        <dbReference type="Proteomes" id="UP001630127"/>
    </source>
</evidence>
<sequence>MKMKGYDDEFLVAALDHLVQNEMLAIAFMAKGEKPHKISLDNFKKEKDLAFCACSSLSVKPTLLRFLKEVCGSGTIRQFSGNKGEKESMMKEQYRPWMRLEEMKILEKGIPAHRPSTSCDMASERRGYTEDCNWGIRYVSNQGLGKIVKGNTIEMSKANQ</sequence>
<proteinExistence type="predicted"/>
<evidence type="ECO:0000313" key="1">
    <source>
        <dbReference type="EMBL" id="KAL3534535.1"/>
    </source>
</evidence>
<dbReference type="AlphaFoldDB" id="A0ABD3ATJ2"/>
<name>A0ABD3ATJ2_9GENT</name>
<keyword evidence="2" id="KW-1185">Reference proteome</keyword>
<protein>
    <submittedName>
        <fullName evidence="1">Uncharacterized protein</fullName>
    </submittedName>
</protein>
<gene>
    <name evidence="1" type="ORF">ACH5RR_002996</name>
</gene>
<comment type="caution">
    <text evidence="1">The sequence shown here is derived from an EMBL/GenBank/DDBJ whole genome shotgun (WGS) entry which is preliminary data.</text>
</comment>
<dbReference type="EMBL" id="JBJUIK010000002">
    <property type="protein sequence ID" value="KAL3534535.1"/>
    <property type="molecule type" value="Genomic_DNA"/>
</dbReference>